<dbReference type="CDD" id="cd00371">
    <property type="entry name" value="HMA"/>
    <property type="match status" value="1"/>
</dbReference>
<organism evidence="6">
    <name type="scientific">Physcomitrium patens</name>
    <name type="common">Spreading-leaved earth moss</name>
    <name type="synonym">Physcomitrella patens</name>
    <dbReference type="NCBI Taxonomy" id="3218"/>
    <lineage>
        <taxon>Eukaryota</taxon>
        <taxon>Viridiplantae</taxon>
        <taxon>Streptophyta</taxon>
        <taxon>Embryophyta</taxon>
        <taxon>Bryophyta</taxon>
        <taxon>Bryophytina</taxon>
        <taxon>Bryopsida</taxon>
        <taxon>Funariidae</taxon>
        <taxon>Funariales</taxon>
        <taxon>Funariaceae</taxon>
        <taxon>Physcomitrium</taxon>
    </lineage>
</organism>
<name>A0A2K1K1S3_PHYPA</name>
<dbReference type="AlphaFoldDB" id="A0A2K1K1S3"/>
<keyword evidence="1" id="KW-0479">Metal-binding</keyword>
<dbReference type="OrthoDB" id="1926212at2759"/>
<dbReference type="GeneID" id="112286523"/>
<feature type="transmembrane region" description="Helical" evidence="4">
    <location>
        <begin position="323"/>
        <end position="343"/>
    </location>
</feature>
<dbReference type="InterPro" id="IPR011990">
    <property type="entry name" value="TPR-like_helical_dom_sf"/>
</dbReference>
<dbReference type="PaxDb" id="3218-PP1S213_23V6.1"/>
<sequence>MWFVPEFPRLFSRADYYQRSKSVWEHTGSWGPSLPVAMVMGLFCAYVWAKLKPWLSSNQVDRKEYILQDLSNAKTFLTSLHDSLWNSRSPPQNTETISKAGEDVLLQRTASRKKDGTRKTSESITGTLTIGTSVEKSEVSRLRRKLRRVAQKEHVHEILEGSVLLQTRLPITSSLLSEAFDLARQAIALDPQSTLQLGGWGVIMQSEGEIKLLRLEDGDAPVLFDSFREEDLDLRVEGLFLRGVQIRAITSETSTVLRSKTLLKDEAGWIDVLIVWPPFVTLSKSSLLYATKIVEFKGVVVTLRSNLIPVSFKPKPKDEDHTGLYLAAALAFVVALLPSSFWLPILGQIGVMFLPVFQMAAIILGWNLGHFFLLGEWPSTGGDREVKLDSEDELKEFGDNLYKYISPWDSAVRMEMSDLQSHLAKKLESQPSVSNAGIYAQQADYRTEFWRKGLGEMDLAIEIDPKRELPYRIRGCIKGLAGDYEGALEDLDQALKLKTDDVLALVDRGVFKFLGADFAGALADLDQAIKHDPAQPANILKLRDTIAKILADREELAKLREENPRLKAELEALRAKSEADLKAAQDKAAADLEAAQAKAASDLAAAQAKAAADLEAAQAKAAADLAALRTKAEAEAEELRSKVQKLQKDLKTARDTLSKVPSNQTLEFKYNNLCCEKCVRDIKAALSKVPGVESVTEEFMENKVIVTGFISASVVLSVLRKTSPKKVIYIVGENVPEDPSSFDPESTPRDMHDAEHEAASEAQPEAAPESAPAPEPAAEPTPEPAPKSTTEPAAEPAAAAAVPDPTPDPAVEPAPETKLDVQPEASGTAGPAKTSEPAPEAETEPATEAKSVAEPETNSTTKPAAETKPDAEPETYGTTEPAAETKPDAKPETNGTTEPAAETKPDAKPETNGTTEPAAETKPDAKPETNGTTEPAAETKPDAEPEANGTTESAAET</sequence>
<reference evidence="6 8" key="2">
    <citation type="journal article" date="2018" name="Plant J.">
        <title>The Physcomitrella patens chromosome-scale assembly reveals moss genome structure and evolution.</title>
        <authorList>
            <person name="Lang D."/>
            <person name="Ullrich K.K."/>
            <person name="Murat F."/>
            <person name="Fuchs J."/>
            <person name="Jenkins J."/>
            <person name="Haas F.B."/>
            <person name="Piednoel M."/>
            <person name="Gundlach H."/>
            <person name="Van Bel M."/>
            <person name="Meyberg R."/>
            <person name="Vives C."/>
            <person name="Morata J."/>
            <person name="Symeonidi A."/>
            <person name="Hiss M."/>
            <person name="Muchero W."/>
            <person name="Kamisugi Y."/>
            <person name="Saleh O."/>
            <person name="Blanc G."/>
            <person name="Decker E.L."/>
            <person name="van Gessel N."/>
            <person name="Grimwood J."/>
            <person name="Hayes R.D."/>
            <person name="Graham S.W."/>
            <person name="Gunter L.E."/>
            <person name="McDaniel S.F."/>
            <person name="Hoernstein S.N.W."/>
            <person name="Larsson A."/>
            <person name="Li F.W."/>
            <person name="Perroud P.F."/>
            <person name="Phillips J."/>
            <person name="Ranjan P."/>
            <person name="Rokshar D.S."/>
            <person name="Rothfels C.J."/>
            <person name="Schneider L."/>
            <person name="Shu S."/>
            <person name="Stevenson D.W."/>
            <person name="Thummler F."/>
            <person name="Tillich M."/>
            <person name="Villarreal Aguilar J.C."/>
            <person name="Widiez T."/>
            <person name="Wong G.K."/>
            <person name="Wymore A."/>
            <person name="Zhang Y."/>
            <person name="Zimmer A.D."/>
            <person name="Quatrano R.S."/>
            <person name="Mayer K.F.X."/>
            <person name="Goodstein D."/>
            <person name="Casacuberta J.M."/>
            <person name="Vandepoele K."/>
            <person name="Reski R."/>
            <person name="Cuming A.C."/>
            <person name="Tuskan G.A."/>
            <person name="Maumus F."/>
            <person name="Salse J."/>
            <person name="Schmutz J."/>
            <person name="Rensing S.A."/>
        </authorList>
    </citation>
    <scope>NUCLEOTIDE SEQUENCE [LARGE SCALE GENOMIC DNA]</scope>
    <source>
        <strain evidence="7 8">cv. Gransden 2004</strain>
    </source>
</reference>
<dbReference type="Gramene" id="Pp3c9_2890V3.2">
    <property type="protein sequence ID" value="Pp3c9_2890V3.2"/>
    <property type="gene ID" value="Pp3c9_2890"/>
</dbReference>
<dbReference type="STRING" id="3218.A0A2K1K1S3"/>
<protein>
    <recommendedName>
        <fullName evidence="5">HMA domain-containing protein</fullName>
    </recommendedName>
</protein>
<feature type="compositionally biased region" description="Polar residues" evidence="3">
    <location>
        <begin position="948"/>
        <end position="957"/>
    </location>
</feature>
<dbReference type="EnsemblPlants" id="Pp3c9_2890V3.5">
    <property type="protein sequence ID" value="Pp3c9_2890V3.5"/>
    <property type="gene ID" value="Pp3c9_2890"/>
</dbReference>
<reference evidence="7" key="3">
    <citation type="submission" date="2020-12" db="UniProtKB">
        <authorList>
            <consortium name="EnsemblPlants"/>
        </authorList>
    </citation>
    <scope>IDENTIFICATION</scope>
</reference>
<reference evidence="6 8" key="1">
    <citation type="journal article" date="2008" name="Science">
        <title>The Physcomitrella genome reveals evolutionary insights into the conquest of land by plants.</title>
        <authorList>
            <person name="Rensing S."/>
            <person name="Lang D."/>
            <person name="Zimmer A."/>
            <person name="Terry A."/>
            <person name="Salamov A."/>
            <person name="Shapiro H."/>
            <person name="Nishiyama T."/>
            <person name="Perroud P.-F."/>
            <person name="Lindquist E."/>
            <person name="Kamisugi Y."/>
            <person name="Tanahashi T."/>
            <person name="Sakakibara K."/>
            <person name="Fujita T."/>
            <person name="Oishi K."/>
            <person name="Shin-I T."/>
            <person name="Kuroki Y."/>
            <person name="Toyoda A."/>
            <person name="Suzuki Y."/>
            <person name="Hashimoto A."/>
            <person name="Yamaguchi K."/>
            <person name="Sugano A."/>
            <person name="Kohara Y."/>
            <person name="Fujiyama A."/>
            <person name="Anterola A."/>
            <person name="Aoki S."/>
            <person name="Ashton N."/>
            <person name="Barbazuk W.B."/>
            <person name="Barker E."/>
            <person name="Bennetzen J."/>
            <person name="Bezanilla M."/>
            <person name="Blankenship R."/>
            <person name="Cho S.H."/>
            <person name="Dutcher S."/>
            <person name="Estelle M."/>
            <person name="Fawcett J.A."/>
            <person name="Gundlach H."/>
            <person name="Hanada K."/>
            <person name="Heyl A."/>
            <person name="Hicks K.A."/>
            <person name="Hugh J."/>
            <person name="Lohr M."/>
            <person name="Mayer K."/>
            <person name="Melkozernov A."/>
            <person name="Murata T."/>
            <person name="Nelson D."/>
            <person name="Pils B."/>
            <person name="Prigge M."/>
            <person name="Reiss B."/>
            <person name="Renner T."/>
            <person name="Rombauts S."/>
            <person name="Rushton P."/>
            <person name="Sanderfoot A."/>
            <person name="Schween G."/>
            <person name="Shiu S.-H."/>
            <person name="Stueber K."/>
            <person name="Theodoulou F.L."/>
            <person name="Tu H."/>
            <person name="Van de Peer Y."/>
            <person name="Verrier P.J."/>
            <person name="Waters E."/>
            <person name="Wood A."/>
            <person name="Yang L."/>
            <person name="Cove D."/>
            <person name="Cuming A."/>
            <person name="Hasebe M."/>
            <person name="Lucas S."/>
            <person name="Mishler D.B."/>
            <person name="Reski R."/>
            <person name="Grigoriev I."/>
            <person name="Quatrano R.S."/>
            <person name="Boore J.L."/>
        </authorList>
    </citation>
    <scope>NUCLEOTIDE SEQUENCE [LARGE SCALE GENOMIC DNA]</scope>
    <source>
        <strain evidence="7 8">cv. Gransden 2004</strain>
    </source>
</reference>
<dbReference type="SMART" id="SM00028">
    <property type="entry name" value="TPR"/>
    <property type="match status" value="2"/>
</dbReference>
<dbReference type="Gramene" id="Pp3c9_2890V3.5">
    <property type="protein sequence ID" value="Pp3c9_2890V3.5"/>
    <property type="gene ID" value="Pp3c9_2890"/>
</dbReference>
<feature type="region of interest" description="Disordered" evidence="3">
    <location>
        <begin position="735"/>
        <end position="957"/>
    </location>
</feature>
<dbReference type="Pfam" id="PF00403">
    <property type="entry name" value="HMA"/>
    <property type="match status" value="1"/>
</dbReference>
<feature type="domain" description="HMA" evidence="5">
    <location>
        <begin position="664"/>
        <end position="727"/>
    </location>
</feature>
<evidence type="ECO:0000313" key="6">
    <source>
        <dbReference type="EMBL" id="PNR47717.1"/>
    </source>
</evidence>
<keyword evidence="2" id="KW-0175">Coiled coil</keyword>
<dbReference type="RefSeq" id="XP_024384240.1">
    <property type="nucleotide sequence ID" value="XM_024528472.2"/>
</dbReference>
<dbReference type="GO" id="GO:0046872">
    <property type="term" value="F:metal ion binding"/>
    <property type="evidence" value="ECO:0007669"/>
    <property type="project" value="UniProtKB-KW"/>
</dbReference>
<evidence type="ECO:0000256" key="3">
    <source>
        <dbReference type="SAM" id="MobiDB-lite"/>
    </source>
</evidence>
<keyword evidence="4" id="KW-0472">Membrane</keyword>
<feature type="transmembrane region" description="Helical" evidence="4">
    <location>
        <begin position="349"/>
        <end position="374"/>
    </location>
</feature>
<feature type="compositionally biased region" description="Pro residues" evidence="3">
    <location>
        <begin position="771"/>
        <end position="785"/>
    </location>
</feature>
<keyword evidence="8" id="KW-1185">Reference proteome</keyword>
<dbReference type="Proteomes" id="UP000006727">
    <property type="component" value="Chromosome 9"/>
</dbReference>
<evidence type="ECO:0000313" key="7">
    <source>
        <dbReference type="EnsemblPlants" id="Pp3c9_2890V3.1"/>
    </source>
</evidence>
<feature type="coiled-coil region" evidence="2">
    <location>
        <begin position="542"/>
        <end position="656"/>
    </location>
</feature>
<evidence type="ECO:0000313" key="8">
    <source>
        <dbReference type="Proteomes" id="UP000006727"/>
    </source>
</evidence>
<evidence type="ECO:0000256" key="4">
    <source>
        <dbReference type="SAM" id="Phobius"/>
    </source>
</evidence>
<dbReference type="PANTHER" id="PTHR22814:SF336">
    <property type="entry name" value="HEAVY METAL-ASSOCIATED ISOPRENYLATED PLANT PROTEIN 23"/>
    <property type="match status" value="1"/>
</dbReference>
<gene>
    <name evidence="7" type="primary">LOC112286523</name>
    <name evidence="6" type="ORF">PHYPA_012190</name>
</gene>
<dbReference type="SUPFAM" id="SSF55008">
    <property type="entry name" value="HMA, heavy metal-associated domain"/>
    <property type="match status" value="1"/>
</dbReference>
<dbReference type="EnsemblPlants" id="Pp3c9_2890V3.2">
    <property type="protein sequence ID" value="Pp3c9_2890V3.2"/>
    <property type="gene ID" value="Pp3c9_2890"/>
</dbReference>
<dbReference type="InterPro" id="IPR036163">
    <property type="entry name" value="HMA_dom_sf"/>
</dbReference>
<dbReference type="PROSITE" id="PS50846">
    <property type="entry name" value="HMA_2"/>
    <property type="match status" value="1"/>
</dbReference>
<proteinExistence type="predicted"/>
<feature type="compositionally biased region" description="Low complexity" evidence="3">
    <location>
        <begin position="786"/>
        <end position="803"/>
    </location>
</feature>
<dbReference type="EnsemblPlants" id="Pp3c9_2890V3.1">
    <property type="protein sequence ID" value="Pp3c9_2890V3.1"/>
    <property type="gene ID" value="Pp3c9_2890"/>
</dbReference>
<feature type="compositionally biased region" description="Basic and acidic residues" evidence="3">
    <location>
        <begin position="746"/>
        <end position="759"/>
    </location>
</feature>
<dbReference type="Gene3D" id="3.30.70.100">
    <property type="match status" value="1"/>
</dbReference>
<evidence type="ECO:0000259" key="5">
    <source>
        <dbReference type="PROSITE" id="PS50846"/>
    </source>
</evidence>
<dbReference type="InterPro" id="IPR006121">
    <property type="entry name" value="HMA_dom"/>
</dbReference>
<dbReference type="PANTHER" id="PTHR22814">
    <property type="entry name" value="COPPER TRANSPORT PROTEIN ATOX1-RELATED"/>
    <property type="match status" value="1"/>
</dbReference>
<dbReference type="SUPFAM" id="SSF48452">
    <property type="entry name" value="TPR-like"/>
    <property type="match status" value="1"/>
</dbReference>
<evidence type="ECO:0000256" key="1">
    <source>
        <dbReference type="ARBA" id="ARBA00022723"/>
    </source>
</evidence>
<dbReference type="InterPro" id="IPR019734">
    <property type="entry name" value="TPR_rpt"/>
</dbReference>
<dbReference type="EMBL" id="ABEU02000009">
    <property type="protein sequence ID" value="PNR47717.1"/>
    <property type="molecule type" value="Genomic_DNA"/>
</dbReference>
<keyword evidence="4" id="KW-1133">Transmembrane helix</keyword>
<keyword evidence="4" id="KW-0812">Transmembrane</keyword>
<feature type="compositionally biased region" description="Low complexity" evidence="3">
    <location>
        <begin position="760"/>
        <end position="770"/>
    </location>
</feature>
<dbReference type="Gramene" id="Pp3c9_2890V3.1">
    <property type="protein sequence ID" value="Pp3c9_2890V3.1"/>
    <property type="gene ID" value="Pp3c9_2890"/>
</dbReference>
<accession>A0A2K1K1S3</accession>
<dbReference type="Gene3D" id="1.25.40.10">
    <property type="entry name" value="Tetratricopeptide repeat domain"/>
    <property type="match status" value="1"/>
</dbReference>
<evidence type="ECO:0000256" key="2">
    <source>
        <dbReference type="SAM" id="Coils"/>
    </source>
</evidence>